<dbReference type="RefSeq" id="WP_252770947.1">
    <property type="nucleotide sequence ID" value="NZ_JAMXMC010000009.1"/>
</dbReference>
<comment type="caution">
    <text evidence="7">The sequence shown here is derived from an EMBL/GenBank/DDBJ whole genome shotgun (WGS) entry which is preliminary data.</text>
</comment>
<dbReference type="PANTHER" id="PTHR30290">
    <property type="entry name" value="PERIPLASMIC BINDING COMPONENT OF ABC TRANSPORTER"/>
    <property type="match status" value="1"/>
</dbReference>
<accession>A0ABT1BQA9</accession>
<dbReference type="InterPro" id="IPR030678">
    <property type="entry name" value="Peptide/Ni-bd"/>
</dbReference>
<evidence type="ECO:0000256" key="1">
    <source>
        <dbReference type="ARBA" id="ARBA00004196"/>
    </source>
</evidence>
<feature type="chain" id="PRO_5045130745" evidence="5">
    <location>
        <begin position="24"/>
        <end position="608"/>
    </location>
</feature>
<dbReference type="Gene3D" id="3.40.190.10">
    <property type="entry name" value="Periplasmic binding protein-like II"/>
    <property type="match status" value="1"/>
</dbReference>
<evidence type="ECO:0000256" key="3">
    <source>
        <dbReference type="ARBA" id="ARBA00022448"/>
    </source>
</evidence>
<reference evidence="7 8" key="1">
    <citation type="submission" date="2022-06" db="EMBL/GenBank/DDBJ databases">
        <title>Ideonella sp. NS12-5 Genome sequencing and assembly.</title>
        <authorList>
            <person name="Jung Y."/>
        </authorList>
    </citation>
    <scope>NUCLEOTIDE SEQUENCE [LARGE SCALE GENOMIC DNA]</scope>
    <source>
        <strain evidence="7 8">NS12-5</strain>
    </source>
</reference>
<evidence type="ECO:0000256" key="2">
    <source>
        <dbReference type="ARBA" id="ARBA00005695"/>
    </source>
</evidence>
<keyword evidence="3" id="KW-0813">Transport</keyword>
<dbReference type="Pfam" id="PF00496">
    <property type="entry name" value="SBP_bac_5"/>
    <property type="match status" value="1"/>
</dbReference>
<dbReference type="SUPFAM" id="SSF53850">
    <property type="entry name" value="Periplasmic binding protein-like II"/>
    <property type="match status" value="1"/>
</dbReference>
<sequence length="608" mass="68444">MGWIRTLVRATSLALSLMPAAQSAEAPASVPPDAKVVRFAFPAAETGFDPARISDTYSNQVVAHILEAPLTYDYLARPTELRTLTAAAPPEHSADFTVWTVRIRPGIYFADDPAFKGQKRELTAADYAYAIKRYYDPRWKSPVYSQYREYHVLGLEELRQKALDSRHPFNYDTPVAGLQTPDRYTLRVTLGRPNPLFDLVMANTNSFGAMAHEVVEAYGQDVDAHPVGTGPFRLAQWRRSSLIVLERNPGYRDDFYDAHPAADDAAGQALLARFKGRKLPMIDRLEFAIIEQPQPTWLSFLAKDFDLVMTPLDYAPIAVPGGHLAPNLTKQGIQLERVLRSDQTYTYFNMNDPVVGGYTAEKIALRRAISLAYDNMAEINRVRRGLGIPAKTMLVPNTYGYDPKQNFGFSEYDPAKARALLDLYGYVDKDGDGWRDQPDGKPLVIRFTTESDESSRQFNELWGKYMKAVGLHVEFLPGQWPDNFKLAQAGNVQMWMLGQTATSPDGSDYLHEAFGPEAGANNLSFFKLPAYDDLVRRIDQMPPGPERDALITQAQSLLAVYMPIKPHVHRVRLYLSQPWLLGYRTHPFALDFGRFVDVDLQKKSAALH</sequence>
<name>A0ABT1BQA9_9BURK</name>
<protein>
    <submittedName>
        <fullName evidence="7">ABC transporter substrate-binding protein</fullName>
    </submittedName>
</protein>
<dbReference type="Gene3D" id="3.10.105.10">
    <property type="entry name" value="Dipeptide-binding Protein, Domain 3"/>
    <property type="match status" value="1"/>
</dbReference>
<comment type="similarity">
    <text evidence="2">Belongs to the bacterial solute-binding protein 5 family.</text>
</comment>
<evidence type="ECO:0000259" key="6">
    <source>
        <dbReference type="Pfam" id="PF00496"/>
    </source>
</evidence>
<evidence type="ECO:0000313" key="7">
    <source>
        <dbReference type="EMBL" id="MCO5978353.1"/>
    </source>
</evidence>
<feature type="signal peptide" evidence="5">
    <location>
        <begin position="1"/>
        <end position="23"/>
    </location>
</feature>
<dbReference type="Proteomes" id="UP001204851">
    <property type="component" value="Unassembled WGS sequence"/>
</dbReference>
<dbReference type="InterPro" id="IPR039424">
    <property type="entry name" value="SBP_5"/>
</dbReference>
<evidence type="ECO:0000313" key="8">
    <source>
        <dbReference type="Proteomes" id="UP001204851"/>
    </source>
</evidence>
<organism evidence="7 8">
    <name type="scientific">Ideonella oryzae</name>
    <dbReference type="NCBI Taxonomy" id="2937441"/>
    <lineage>
        <taxon>Bacteria</taxon>
        <taxon>Pseudomonadati</taxon>
        <taxon>Pseudomonadota</taxon>
        <taxon>Betaproteobacteria</taxon>
        <taxon>Burkholderiales</taxon>
        <taxon>Sphaerotilaceae</taxon>
        <taxon>Ideonella</taxon>
    </lineage>
</organism>
<evidence type="ECO:0000256" key="4">
    <source>
        <dbReference type="ARBA" id="ARBA00022729"/>
    </source>
</evidence>
<dbReference type="PANTHER" id="PTHR30290:SF10">
    <property type="entry name" value="PERIPLASMIC OLIGOPEPTIDE-BINDING PROTEIN-RELATED"/>
    <property type="match status" value="1"/>
</dbReference>
<proteinExistence type="inferred from homology"/>
<comment type="subcellular location">
    <subcellularLocation>
        <location evidence="1">Cell envelope</location>
    </subcellularLocation>
</comment>
<keyword evidence="8" id="KW-1185">Reference proteome</keyword>
<keyword evidence="4 5" id="KW-0732">Signal</keyword>
<dbReference type="InterPro" id="IPR000914">
    <property type="entry name" value="SBP_5_dom"/>
</dbReference>
<dbReference type="EMBL" id="JAMXMC010000009">
    <property type="protein sequence ID" value="MCO5978353.1"/>
    <property type="molecule type" value="Genomic_DNA"/>
</dbReference>
<feature type="domain" description="Solute-binding protein family 5" evidence="6">
    <location>
        <begin position="86"/>
        <end position="518"/>
    </location>
</feature>
<evidence type="ECO:0000256" key="5">
    <source>
        <dbReference type="SAM" id="SignalP"/>
    </source>
</evidence>
<gene>
    <name evidence="7" type="ORF">M0L44_16770</name>
</gene>
<dbReference type="PIRSF" id="PIRSF002741">
    <property type="entry name" value="MppA"/>
    <property type="match status" value="1"/>
</dbReference>